<proteinExistence type="predicted"/>
<reference evidence="1 2" key="1">
    <citation type="submission" date="2018-08" db="EMBL/GenBank/DDBJ databases">
        <title>Neisseria animalis ATCC 49930 complete genome.</title>
        <authorList>
            <person name="Veseli I.A."/>
            <person name="Mascarenhas dos Santos A.C."/>
            <person name="Buttler R."/>
            <person name="Pombert J.-F."/>
        </authorList>
    </citation>
    <scope>NUCLEOTIDE SEQUENCE [LARGE SCALE GENOMIC DNA]</scope>
    <source>
        <strain evidence="1 2">ATCC 49930</strain>
    </source>
</reference>
<dbReference type="Proteomes" id="UP000325536">
    <property type="component" value="Chromosome"/>
</dbReference>
<name>A0A5P3MQ90_NEIAN</name>
<evidence type="ECO:0000313" key="2">
    <source>
        <dbReference type="Proteomes" id="UP000325536"/>
    </source>
</evidence>
<dbReference type="KEGG" id="naq:D0T90_03935"/>
<accession>A0A5P3MQ90</accession>
<dbReference type="EMBL" id="CP031699">
    <property type="protein sequence ID" value="QEY23757.1"/>
    <property type="molecule type" value="Genomic_DNA"/>
</dbReference>
<keyword evidence="2" id="KW-1185">Reference proteome</keyword>
<protein>
    <submittedName>
        <fullName evidence="1">Uncharacterized protein</fullName>
    </submittedName>
</protein>
<sequence length="92" mass="10347">MVRLFNTDTALLRLTQSGACQAAGAADNPYGLYGLQRCGFVFILRYPTILFLQTAGRMRRLFGMPVGVCQQRQSDNGFMRYAVCKIGKRRYG</sequence>
<evidence type="ECO:0000313" key="1">
    <source>
        <dbReference type="EMBL" id="QEY23757.1"/>
    </source>
</evidence>
<gene>
    <name evidence="1" type="ORF">D0T90_03935</name>
</gene>
<organism evidence="1 2">
    <name type="scientific">Neisseria animalis</name>
    <dbReference type="NCBI Taxonomy" id="492"/>
    <lineage>
        <taxon>Bacteria</taxon>
        <taxon>Pseudomonadati</taxon>
        <taxon>Pseudomonadota</taxon>
        <taxon>Betaproteobacteria</taxon>
        <taxon>Neisseriales</taxon>
        <taxon>Neisseriaceae</taxon>
        <taxon>Neisseria</taxon>
    </lineage>
</organism>
<dbReference type="AlphaFoldDB" id="A0A5P3MQ90"/>